<comment type="subcellular location">
    <subcellularLocation>
        <location evidence="1">Membrane</location>
        <topology evidence="1">Multi-pass membrane protein</topology>
    </subcellularLocation>
</comment>
<feature type="transmembrane region" description="Helical" evidence="8">
    <location>
        <begin position="275"/>
        <end position="296"/>
    </location>
</feature>
<dbReference type="GO" id="GO:0005886">
    <property type="term" value="C:plasma membrane"/>
    <property type="evidence" value="ECO:0007669"/>
    <property type="project" value="TreeGrafter"/>
</dbReference>
<dbReference type="InterPro" id="IPR000276">
    <property type="entry name" value="GPCR_Rhodpsn"/>
</dbReference>
<reference evidence="10" key="1">
    <citation type="submission" date="2022-08" db="UniProtKB">
        <authorList>
            <consortium name="EnsemblMetazoa"/>
        </authorList>
    </citation>
    <scope>IDENTIFICATION</scope>
    <source>
        <strain evidence="10">05x7-T-G4-1.051#20</strain>
    </source>
</reference>
<dbReference type="Proteomes" id="UP000005408">
    <property type="component" value="Unassembled WGS sequence"/>
</dbReference>
<dbReference type="AlphaFoldDB" id="A0A8W8KTC5"/>
<dbReference type="PRINTS" id="PR00237">
    <property type="entry name" value="GPCRRHODOPSN"/>
</dbReference>
<dbReference type="Pfam" id="PF00001">
    <property type="entry name" value="7tm_1"/>
    <property type="match status" value="1"/>
</dbReference>
<dbReference type="PANTHER" id="PTHR24243">
    <property type="entry name" value="G-PROTEIN COUPLED RECEPTOR"/>
    <property type="match status" value="1"/>
</dbReference>
<feature type="transmembrane region" description="Helical" evidence="8">
    <location>
        <begin position="220"/>
        <end position="248"/>
    </location>
</feature>
<evidence type="ECO:0000256" key="2">
    <source>
        <dbReference type="ARBA" id="ARBA00022692"/>
    </source>
</evidence>
<dbReference type="SUPFAM" id="SSF81321">
    <property type="entry name" value="Family A G protein-coupled receptor-like"/>
    <property type="match status" value="1"/>
</dbReference>
<feature type="domain" description="G-protein coupled receptors family 1 profile" evidence="9">
    <location>
        <begin position="68"/>
        <end position="334"/>
    </location>
</feature>
<evidence type="ECO:0000313" key="11">
    <source>
        <dbReference type="Proteomes" id="UP000005408"/>
    </source>
</evidence>
<accession>A0A8W8KTC5</accession>
<feature type="transmembrane region" description="Helical" evidence="8">
    <location>
        <begin position="130"/>
        <end position="153"/>
    </location>
</feature>
<evidence type="ECO:0000256" key="5">
    <source>
        <dbReference type="ARBA" id="ARBA00023136"/>
    </source>
</evidence>
<name>A0A8W8KTC5_MAGGI</name>
<feature type="transmembrane region" description="Helical" evidence="8">
    <location>
        <begin position="87"/>
        <end position="110"/>
    </location>
</feature>
<proteinExistence type="predicted"/>
<keyword evidence="2 8" id="KW-0812">Transmembrane</keyword>
<feature type="transmembrane region" description="Helical" evidence="8">
    <location>
        <begin position="316"/>
        <end position="337"/>
    </location>
</feature>
<evidence type="ECO:0000259" key="9">
    <source>
        <dbReference type="PROSITE" id="PS50262"/>
    </source>
</evidence>
<keyword evidence="3 8" id="KW-1133">Transmembrane helix</keyword>
<evidence type="ECO:0000256" key="1">
    <source>
        <dbReference type="ARBA" id="ARBA00004141"/>
    </source>
</evidence>
<dbReference type="EnsemblMetazoa" id="G24959.24">
    <property type="protein sequence ID" value="G24959.24:cds"/>
    <property type="gene ID" value="G24959"/>
</dbReference>
<evidence type="ECO:0000313" key="10">
    <source>
        <dbReference type="EnsemblMetazoa" id="G24959.24:cds"/>
    </source>
</evidence>
<keyword evidence="11" id="KW-1185">Reference proteome</keyword>
<keyword evidence="5 8" id="KW-0472">Membrane</keyword>
<dbReference type="InterPro" id="IPR017452">
    <property type="entry name" value="GPCR_Rhodpsn_7TM"/>
</dbReference>
<evidence type="ECO:0000256" key="3">
    <source>
        <dbReference type="ARBA" id="ARBA00022989"/>
    </source>
</evidence>
<dbReference type="GO" id="GO:0004930">
    <property type="term" value="F:G protein-coupled receptor activity"/>
    <property type="evidence" value="ECO:0007669"/>
    <property type="project" value="UniProtKB-KW"/>
</dbReference>
<sequence length="368" mass="42383">MTALSSARNLTNMDSYLESQLTTTEKIIFSENVSGSNADQSYIDSLESASAYLWIIISPIFLFVGVFGNILNLFVLRRMHFEKNPTLILLFLLSVTDIAVLLVGLPRYWARDAFQFDLRTVSQFSCKFSLFLIYISMQLSSWILVLVSVIRVIKTVLPLRYPKTKIRVTRKNTLTVFCIVVIALCIINFHFFITNGVITEDGEASCTSLTPDFRNFDEYVFVYIDFLMMSVFPAIIIIVCNIFIYLVLKNMKQRRASTTSTDKVTSDSVSRVTRMLFVTSSYFVISTAPISLHFIVDSYVRPGSDDLTQAKLDMSFTVLYLFQFSHFVINFYCYTVTNKRFRRSVKKLKDEVKNRCVLSFLFVVFFLL</sequence>
<keyword evidence="6" id="KW-0675">Receptor</keyword>
<protein>
    <recommendedName>
        <fullName evidence="9">G-protein coupled receptors family 1 profile domain-containing protein</fullName>
    </recommendedName>
</protein>
<evidence type="ECO:0000256" key="7">
    <source>
        <dbReference type="ARBA" id="ARBA00023224"/>
    </source>
</evidence>
<dbReference type="PROSITE" id="PS50262">
    <property type="entry name" value="G_PROTEIN_RECEP_F1_2"/>
    <property type="match status" value="1"/>
</dbReference>
<dbReference type="Gene3D" id="1.20.1070.10">
    <property type="entry name" value="Rhodopsin 7-helix transmembrane proteins"/>
    <property type="match status" value="1"/>
</dbReference>
<keyword evidence="4" id="KW-0297">G-protein coupled receptor</keyword>
<dbReference type="PANTHER" id="PTHR24243:SF230">
    <property type="entry name" value="G-PROTEIN COUPLED RECEPTORS FAMILY 1 PROFILE DOMAIN-CONTAINING PROTEIN"/>
    <property type="match status" value="1"/>
</dbReference>
<keyword evidence="7" id="KW-0807">Transducer</keyword>
<feature type="transmembrane region" description="Helical" evidence="8">
    <location>
        <begin position="51"/>
        <end position="75"/>
    </location>
</feature>
<evidence type="ECO:0000256" key="8">
    <source>
        <dbReference type="SAM" id="Phobius"/>
    </source>
</evidence>
<organism evidence="10 11">
    <name type="scientific">Magallana gigas</name>
    <name type="common">Pacific oyster</name>
    <name type="synonym">Crassostrea gigas</name>
    <dbReference type="NCBI Taxonomy" id="29159"/>
    <lineage>
        <taxon>Eukaryota</taxon>
        <taxon>Metazoa</taxon>
        <taxon>Spiralia</taxon>
        <taxon>Lophotrochozoa</taxon>
        <taxon>Mollusca</taxon>
        <taxon>Bivalvia</taxon>
        <taxon>Autobranchia</taxon>
        <taxon>Pteriomorphia</taxon>
        <taxon>Ostreida</taxon>
        <taxon>Ostreoidea</taxon>
        <taxon>Ostreidae</taxon>
        <taxon>Magallana</taxon>
    </lineage>
</organism>
<evidence type="ECO:0000256" key="4">
    <source>
        <dbReference type="ARBA" id="ARBA00023040"/>
    </source>
</evidence>
<feature type="transmembrane region" description="Helical" evidence="8">
    <location>
        <begin position="174"/>
        <end position="193"/>
    </location>
</feature>
<evidence type="ECO:0000256" key="6">
    <source>
        <dbReference type="ARBA" id="ARBA00023170"/>
    </source>
</evidence>